<accession>A0A8S5UTH9</accession>
<evidence type="ECO:0000256" key="1">
    <source>
        <dbReference type="SAM" id="Phobius"/>
    </source>
</evidence>
<organism evidence="2">
    <name type="scientific">Myoviridae sp. ctYA416</name>
    <dbReference type="NCBI Taxonomy" id="2825125"/>
    <lineage>
        <taxon>Viruses</taxon>
        <taxon>Duplodnaviria</taxon>
        <taxon>Heunggongvirae</taxon>
        <taxon>Uroviricota</taxon>
        <taxon>Caudoviricetes</taxon>
    </lineage>
</organism>
<keyword evidence="1" id="KW-1133">Transmembrane helix</keyword>
<sequence>MALAFTHRNRGCTTMMLIANFTGITALIFIFILLALCAM</sequence>
<dbReference type="EMBL" id="BK016136">
    <property type="protein sequence ID" value="DAF97783.1"/>
    <property type="molecule type" value="Genomic_DNA"/>
</dbReference>
<proteinExistence type="predicted"/>
<name>A0A8S5UTH9_9CAUD</name>
<protein>
    <submittedName>
        <fullName evidence="2">Uncharacterized protein</fullName>
    </submittedName>
</protein>
<keyword evidence="1" id="KW-0472">Membrane</keyword>
<reference evidence="2" key="1">
    <citation type="journal article" date="2021" name="Proc. Natl. Acad. Sci. U.S.A.">
        <title>A Catalog of Tens of Thousands of Viruses from Human Metagenomes Reveals Hidden Associations with Chronic Diseases.</title>
        <authorList>
            <person name="Tisza M.J."/>
            <person name="Buck C.B."/>
        </authorList>
    </citation>
    <scope>NUCLEOTIDE SEQUENCE</scope>
    <source>
        <strain evidence="2">CtYA416</strain>
    </source>
</reference>
<keyword evidence="1" id="KW-0812">Transmembrane</keyword>
<feature type="transmembrane region" description="Helical" evidence="1">
    <location>
        <begin position="12"/>
        <end position="36"/>
    </location>
</feature>
<evidence type="ECO:0000313" key="2">
    <source>
        <dbReference type="EMBL" id="DAF97783.1"/>
    </source>
</evidence>